<accession>A0A2T4MWD7</accession>
<sequence>MKLSTKQIRLHKLAILLCDGAEVKSERIMAELECSAPTFTRTLREFKEEYGAEVAYKKASQSYVLINKGVIISQDIEQMKQRLLENKKENNNVVNIAKPQKKSISVSIDFKLSKQLNKVAMELNATRSEIIEVLIRNFGSKEQLSKIFEDAA</sequence>
<reference evidence="1 2" key="1">
    <citation type="submission" date="2018-03" db="EMBL/GenBank/DDBJ databases">
        <title>Aeromonas veronii whole genome sequencing and analysis.</title>
        <authorList>
            <person name="Xie H."/>
            <person name="Liu T."/>
            <person name="Wang K."/>
        </authorList>
    </citation>
    <scope>NUCLEOTIDE SEQUENCE [LARGE SCALE GENOMIC DNA]</scope>
    <source>
        <strain evidence="1 2">XH.VA.1</strain>
    </source>
</reference>
<dbReference type="EMBL" id="PZKL01000045">
    <property type="protein sequence ID" value="PTH78911.1"/>
    <property type="molecule type" value="Genomic_DNA"/>
</dbReference>
<dbReference type="RefSeq" id="WP_107684536.1">
    <property type="nucleotide sequence ID" value="NZ_PZKL01000045.1"/>
</dbReference>
<proteinExistence type="predicted"/>
<name>A0A2T4MWD7_AERVE</name>
<evidence type="ECO:0000313" key="2">
    <source>
        <dbReference type="Proteomes" id="UP000241986"/>
    </source>
</evidence>
<evidence type="ECO:0008006" key="3">
    <source>
        <dbReference type="Google" id="ProtNLM"/>
    </source>
</evidence>
<gene>
    <name evidence="1" type="ORF">DAA48_20945</name>
</gene>
<dbReference type="AlphaFoldDB" id="A0A2T4MWD7"/>
<dbReference type="Proteomes" id="UP000241986">
    <property type="component" value="Unassembled WGS sequence"/>
</dbReference>
<comment type="caution">
    <text evidence="1">The sequence shown here is derived from an EMBL/GenBank/DDBJ whole genome shotgun (WGS) entry which is preliminary data.</text>
</comment>
<organism evidence="1 2">
    <name type="scientific">Aeromonas veronii</name>
    <dbReference type="NCBI Taxonomy" id="654"/>
    <lineage>
        <taxon>Bacteria</taxon>
        <taxon>Pseudomonadati</taxon>
        <taxon>Pseudomonadota</taxon>
        <taxon>Gammaproteobacteria</taxon>
        <taxon>Aeromonadales</taxon>
        <taxon>Aeromonadaceae</taxon>
        <taxon>Aeromonas</taxon>
    </lineage>
</organism>
<evidence type="ECO:0000313" key="1">
    <source>
        <dbReference type="EMBL" id="PTH78911.1"/>
    </source>
</evidence>
<protein>
    <recommendedName>
        <fullName evidence="3">Ribbon-helix-helix protein, CopG family</fullName>
    </recommendedName>
</protein>